<organism evidence="1 2">
    <name type="scientific">Bacillus badius</name>
    <dbReference type="NCBI Taxonomy" id="1455"/>
    <lineage>
        <taxon>Bacteria</taxon>
        <taxon>Bacillati</taxon>
        <taxon>Bacillota</taxon>
        <taxon>Bacilli</taxon>
        <taxon>Bacillales</taxon>
        <taxon>Bacillaceae</taxon>
        <taxon>Pseudobacillus</taxon>
    </lineage>
</organism>
<evidence type="ECO:0000313" key="2">
    <source>
        <dbReference type="Proteomes" id="UP000031982"/>
    </source>
</evidence>
<comment type="caution">
    <text evidence="1">The sequence shown here is derived from an EMBL/GenBank/DDBJ whole genome shotgun (WGS) entry which is preliminary data.</text>
</comment>
<evidence type="ECO:0000313" key="1">
    <source>
        <dbReference type="EMBL" id="KIL79719.1"/>
    </source>
</evidence>
<protein>
    <submittedName>
        <fullName evidence="1">Uncharacterized protein</fullName>
    </submittedName>
</protein>
<proteinExistence type="predicted"/>
<dbReference type="Proteomes" id="UP000031982">
    <property type="component" value="Unassembled WGS sequence"/>
</dbReference>
<accession>A0ABR5AYF5</accession>
<sequence>MISLSYHAAPLYAYSRKRPLFGYAAAAFVFSEVNKQEEAKKVKKEKGISSMLSNKN</sequence>
<keyword evidence="2" id="KW-1185">Reference proteome</keyword>
<reference evidence="1 2" key="1">
    <citation type="submission" date="2015-01" db="EMBL/GenBank/DDBJ databases">
        <title>Genome Assembly of Bacillus badius MTCC 1458.</title>
        <authorList>
            <person name="Verma A."/>
            <person name="Khatri I."/>
            <person name="Mual P."/>
            <person name="Subramanian S."/>
            <person name="Krishnamurthi S."/>
        </authorList>
    </citation>
    <scope>NUCLEOTIDE SEQUENCE [LARGE SCALE GENOMIC DNA]</scope>
    <source>
        <strain evidence="1 2">MTCC 1458</strain>
    </source>
</reference>
<dbReference type="EMBL" id="JXLP01000002">
    <property type="protein sequence ID" value="KIL79719.1"/>
    <property type="molecule type" value="Genomic_DNA"/>
</dbReference>
<gene>
    <name evidence="1" type="ORF">SD77_2173</name>
</gene>
<name>A0ABR5AYF5_BACBA</name>